<dbReference type="InterPro" id="IPR035906">
    <property type="entry name" value="MetI-like_sf"/>
</dbReference>
<keyword evidence="4 7" id="KW-0812">Transmembrane</keyword>
<evidence type="ECO:0000256" key="7">
    <source>
        <dbReference type="RuleBase" id="RU363032"/>
    </source>
</evidence>
<evidence type="ECO:0000256" key="5">
    <source>
        <dbReference type="ARBA" id="ARBA00022989"/>
    </source>
</evidence>
<dbReference type="InterPro" id="IPR000515">
    <property type="entry name" value="MetI-like"/>
</dbReference>
<gene>
    <name evidence="9" type="ORF">IAA98_06295</name>
</gene>
<feature type="transmembrane region" description="Helical" evidence="7">
    <location>
        <begin position="21"/>
        <end position="43"/>
    </location>
</feature>
<dbReference type="GO" id="GO:0006865">
    <property type="term" value="P:amino acid transport"/>
    <property type="evidence" value="ECO:0007669"/>
    <property type="project" value="TreeGrafter"/>
</dbReference>
<evidence type="ECO:0000256" key="4">
    <source>
        <dbReference type="ARBA" id="ARBA00022692"/>
    </source>
</evidence>
<feature type="transmembrane region" description="Helical" evidence="7">
    <location>
        <begin position="63"/>
        <end position="92"/>
    </location>
</feature>
<reference evidence="9" key="1">
    <citation type="submission" date="2020-10" db="EMBL/GenBank/DDBJ databases">
        <authorList>
            <person name="Gilroy R."/>
        </authorList>
    </citation>
    <scope>NUCLEOTIDE SEQUENCE</scope>
    <source>
        <strain evidence="9">ChiGjej1B1-24693</strain>
    </source>
</reference>
<dbReference type="GO" id="GO:0043190">
    <property type="term" value="C:ATP-binding cassette (ABC) transporter complex"/>
    <property type="evidence" value="ECO:0007669"/>
    <property type="project" value="InterPro"/>
</dbReference>
<dbReference type="AlphaFoldDB" id="A0A9D1GX31"/>
<reference evidence="9" key="2">
    <citation type="journal article" date="2021" name="PeerJ">
        <title>Extensive microbial diversity within the chicken gut microbiome revealed by metagenomics and culture.</title>
        <authorList>
            <person name="Gilroy R."/>
            <person name="Ravi A."/>
            <person name="Getino M."/>
            <person name="Pursley I."/>
            <person name="Horton D.L."/>
            <person name="Alikhan N.F."/>
            <person name="Baker D."/>
            <person name="Gharbi K."/>
            <person name="Hall N."/>
            <person name="Watson M."/>
            <person name="Adriaenssens E.M."/>
            <person name="Foster-Nyarko E."/>
            <person name="Jarju S."/>
            <person name="Secka A."/>
            <person name="Antonio M."/>
            <person name="Oren A."/>
            <person name="Chaudhuri R.R."/>
            <person name="La Ragione R."/>
            <person name="Hildebrand F."/>
            <person name="Pallen M.J."/>
        </authorList>
    </citation>
    <scope>NUCLEOTIDE SEQUENCE</scope>
    <source>
        <strain evidence="9">ChiGjej1B1-24693</strain>
    </source>
</reference>
<evidence type="ECO:0000256" key="2">
    <source>
        <dbReference type="ARBA" id="ARBA00022448"/>
    </source>
</evidence>
<evidence type="ECO:0000256" key="1">
    <source>
        <dbReference type="ARBA" id="ARBA00004651"/>
    </source>
</evidence>
<comment type="subcellular location">
    <subcellularLocation>
        <location evidence="1 7">Cell membrane</location>
        <topology evidence="1 7">Multi-pass membrane protein</topology>
    </subcellularLocation>
</comment>
<evidence type="ECO:0000313" key="10">
    <source>
        <dbReference type="Proteomes" id="UP000886842"/>
    </source>
</evidence>
<keyword evidence="5 7" id="KW-1133">Transmembrane helix</keyword>
<evidence type="ECO:0000259" key="8">
    <source>
        <dbReference type="PROSITE" id="PS50928"/>
    </source>
</evidence>
<dbReference type="PANTHER" id="PTHR30614:SF21">
    <property type="entry name" value="AMINO ACID ABC TRANSPORTER PERMEASE"/>
    <property type="match status" value="1"/>
</dbReference>
<dbReference type="Proteomes" id="UP000886842">
    <property type="component" value="Unassembled WGS sequence"/>
</dbReference>
<dbReference type="PANTHER" id="PTHR30614">
    <property type="entry name" value="MEMBRANE COMPONENT OF AMINO ACID ABC TRANSPORTER"/>
    <property type="match status" value="1"/>
</dbReference>
<feature type="transmembrane region" description="Helical" evidence="7">
    <location>
        <begin position="187"/>
        <end position="210"/>
    </location>
</feature>
<keyword evidence="6 7" id="KW-0472">Membrane</keyword>
<keyword evidence="2 7" id="KW-0813">Transport</keyword>
<dbReference type="GO" id="GO:0022857">
    <property type="term" value="F:transmembrane transporter activity"/>
    <property type="evidence" value="ECO:0007669"/>
    <property type="project" value="InterPro"/>
</dbReference>
<feature type="transmembrane region" description="Helical" evidence="7">
    <location>
        <begin position="113"/>
        <end position="137"/>
    </location>
</feature>
<evidence type="ECO:0000313" key="9">
    <source>
        <dbReference type="EMBL" id="HIT75174.1"/>
    </source>
</evidence>
<feature type="domain" description="ABC transmembrane type-1" evidence="8">
    <location>
        <begin position="71"/>
        <end position="262"/>
    </location>
</feature>
<dbReference type="InterPro" id="IPR010065">
    <property type="entry name" value="AA_ABC_transptr_permease_3TM"/>
</dbReference>
<comment type="similarity">
    <text evidence="7">Belongs to the binding-protein-dependent transport system permease family.</text>
</comment>
<protein>
    <submittedName>
        <fullName evidence="9">Amino acid ABC transporter permease</fullName>
    </submittedName>
</protein>
<feature type="transmembrane region" description="Helical" evidence="7">
    <location>
        <begin position="143"/>
        <end position="166"/>
    </location>
</feature>
<dbReference type="NCBIfam" id="TIGR01726">
    <property type="entry name" value="HEQRo_perm_3TM"/>
    <property type="match status" value="1"/>
</dbReference>
<proteinExistence type="inferred from homology"/>
<dbReference type="Gene3D" id="1.10.3720.10">
    <property type="entry name" value="MetI-like"/>
    <property type="match status" value="1"/>
</dbReference>
<dbReference type="InterPro" id="IPR043429">
    <property type="entry name" value="ArtM/GltK/GlnP/TcyL/YhdX-like"/>
</dbReference>
<evidence type="ECO:0000256" key="3">
    <source>
        <dbReference type="ARBA" id="ARBA00022475"/>
    </source>
</evidence>
<organism evidence="9 10">
    <name type="scientific">Candidatus Avipropionibacterium avicola</name>
    <dbReference type="NCBI Taxonomy" id="2840701"/>
    <lineage>
        <taxon>Bacteria</taxon>
        <taxon>Bacillati</taxon>
        <taxon>Actinomycetota</taxon>
        <taxon>Actinomycetes</taxon>
        <taxon>Propionibacteriales</taxon>
        <taxon>Propionibacteriaceae</taxon>
        <taxon>Propionibacteriaceae incertae sedis</taxon>
        <taxon>Candidatus Avipropionibacterium</taxon>
    </lineage>
</organism>
<name>A0A9D1GX31_9ACTN</name>
<keyword evidence="3" id="KW-1003">Cell membrane</keyword>
<sequence length="294" mass="31474">MSTQTVLFDNPGPRAKLLYRVVGVVGVIILLGIAAVIVVALGNPDNNQWAPQKWLPLLEPVTWTAYLLPGLWSTLSAAVCAIVLAAVLGLLLGMGRLSSVTVVRGVCGVLVEFLRAVPVLVMMLFAYYFAIFGLHIFGRPATFFGVVAGLTLYNGAVIAELIRSGVHSLPKGQREAALAVGMTHTQTLVTVLLPQAVTAMLPSLISQLVVVLKDTALGYMISYSELLRAAQTFATPNANLIPTLMVTAVMFIIINFSLSMVANKLEARLRRSRRGPRVVVTADVIDDPAEAPTK</sequence>
<comment type="caution">
    <text evidence="9">The sequence shown here is derived from an EMBL/GenBank/DDBJ whole genome shotgun (WGS) entry which is preliminary data.</text>
</comment>
<dbReference type="PROSITE" id="PS50928">
    <property type="entry name" value="ABC_TM1"/>
    <property type="match status" value="1"/>
</dbReference>
<dbReference type="Pfam" id="PF00528">
    <property type="entry name" value="BPD_transp_1"/>
    <property type="match status" value="1"/>
</dbReference>
<evidence type="ECO:0000256" key="6">
    <source>
        <dbReference type="ARBA" id="ARBA00023136"/>
    </source>
</evidence>
<dbReference type="CDD" id="cd06261">
    <property type="entry name" value="TM_PBP2"/>
    <property type="match status" value="1"/>
</dbReference>
<dbReference type="SUPFAM" id="SSF161098">
    <property type="entry name" value="MetI-like"/>
    <property type="match status" value="1"/>
</dbReference>
<dbReference type="EMBL" id="DVLP01000192">
    <property type="protein sequence ID" value="HIT75174.1"/>
    <property type="molecule type" value="Genomic_DNA"/>
</dbReference>
<feature type="transmembrane region" description="Helical" evidence="7">
    <location>
        <begin position="240"/>
        <end position="262"/>
    </location>
</feature>
<accession>A0A9D1GX31</accession>